<organism evidence="2 3">
    <name type="scientific">Corynebacterium curieae</name>
    <dbReference type="NCBI Taxonomy" id="2913500"/>
    <lineage>
        <taxon>Bacteria</taxon>
        <taxon>Bacillati</taxon>
        <taxon>Actinomycetota</taxon>
        <taxon>Actinomycetes</taxon>
        <taxon>Mycobacteriales</taxon>
        <taxon>Corynebacteriaceae</taxon>
        <taxon>Corynebacterium</taxon>
    </lineage>
</organism>
<dbReference type="AlphaFoldDB" id="A0A9X3M957"/>
<dbReference type="RefSeq" id="WP_269945726.1">
    <property type="nucleotide sequence ID" value="NZ_JAKMUU010000001.1"/>
</dbReference>
<comment type="caution">
    <text evidence="2">The sequence shown here is derived from an EMBL/GenBank/DDBJ whole genome shotgun (WGS) entry which is preliminary data.</text>
</comment>
<evidence type="ECO:0000313" key="2">
    <source>
        <dbReference type="EMBL" id="MCZ9306521.1"/>
    </source>
</evidence>
<dbReference type="Proteomes" id="UP001146430">
    <property type="component" value="Unassembled WGS sequence"/>
</dbReference>
<evidence type="ECO:0000256" key="1">
    <source>
        <dbReference type="SAM" id="MobiDB-lite"/>
    </source>
</evidence>
<sequence length="151" mass="16972">MDNEILSSIYVTNGVDTYKVLDTLAELEDVKKSKSSTKTKSSKTAAVDHTRSPPLLRPTSILVNAAALQLVDEEGFCDKSAEDMSQEILTRIHAVYAEKILDHRDKHEQERDGMDFIMWRVTQNLELQDLDELIDKALAIGDATTTLSENY</sequence>
<reference evidence="2" key="1">
    <citation type="submission" date="2022-02" db="EMBL/GenBank/DDBJ databases">
        <title>Corynebacterium sp. from urogenital microbiome.</title>
        <authorList>
            <person name="Cappelli E.A."/>
            <person name="Ribeiro T.G."/>
            <person name="Peixe L."/>
        </authorList>
    </citation>
    <scope>NUCLEOTIDE SEQUENCE</scope>
    <source>
        <strain evidence="2">C8Ua_181</strain>
    </source>
</reference>
<accession>A0A9X3M957</accession>
<evidence type="ECO:0000313" key="3">
    <source>
        <dbReference type="Proteomes" id="UP001146430"/>
    </source>
</evidence>
<dbReference type="EMBL" id="JAKMUU010000001">
    <property type="protein sequence ID" value="MCZ9306521.1"/>
    <property type="molecule type" value="Genomic_DNA"/>
</dbReference>
<gene>
    <name evidence="2" type="ORF">L8V01_03345</name>
</gene>
<feature type="region of interest" description="Disordered" evidence="1">
    <location>
        <begin position="31"/>
        <end position="54"/>
    </location>
</feature>
<proteinExistence type="predicted"/>
<protein>
    <submittedName>
        <fullName evidence="2">Uncharacterized protein</fullName>
    </submittedName>
</protein>
<name>A0A9X3M957_9CORY</name>